<dbReference type="InterPro" id="IPR003439">
    <property type="entry name" value="ABC_transporter-like_ATP-bd"/>
</dbReference>
<feature type="domain" description="ABC transporter" evidence="4">
    <location>
        <begin position="6"/>
        <end position="250"/>
    </location>
</feature>
<accession>A0ABR9ZYK4</accession>
<dbReference type="SUPFAM" id="SSF52540">
    <property type="entry name" value="P-loop containing nucleoside triphosphate hydrolases"/>
    <property type="match status" value="1"/>
</dbReference>
<dbReference type="EMBL" id="JADKNH010000017">
    <property type="protein sequence ID" value="MBF4695547.1"/>
    <property type="molecule type" value="Genomic_DNA"/>
</dbReference>
<dbReference type="PROSITE" id="PS50893">
    <property type="entry name" value="ABC_TRANSPORTER_2"/>
    <property type="match status" value="1"/>
</dbReference>
<evidence type="ECO:0000256" key="1">
    <source>
        <dbReference type="ARBA" id="ARBA00022448"/>
    </source>
</evidence>
<evidence type="ECO:0000259" key="4">
    <source>
        <dbReference type="PROSITE" id="PS50893"/>
    </source>
</evidence>
<evidence type="ECO:0000313" key="6">
    <source>
        <dbReference type="Proteomes" id="UP000614200"/>
    </source>
</evidence>
<keyword evidence="6" id="KW-1185">Reference proteome</keyword>
<dbReference type="Proteomes" id="UP000614200">
    <property type="component" value="Unassembled WGS sequence"/>
</dbReference>
<reference evidence="5 6" key="1">
    <citation type="submission" date="2020-11" db="EMBL/GenBank/DDBJ databases">
        <title>Fusibacter basophilias sp. nov.</title>
        <authorList>
            <person name="Qiu D."/>
        </authorList>
    </citation>
    <scope>NUCLEOTIDE SEQUENCE [LARGE SCALE GENOMIC DNA]</scope>
    <source>
        <strain evidence="5 6">Q10-2</strain>
    </source>
</reference>
<evidence type="ECO:0000256" key="3">
    <source>
        <dbReference type="ARBA" id="ARBA00022840"/>
    </source>
</evidence>
<dbReference type="Gene3D" id="3.40.50.300">
    <property type="entry name" value="P-loop containing nucleotide triphosphate hydrolases"/>
    <property type="match status" value="1"/>
</dbReference>
<dbReference type="InterPro" id="IPR027417">
    <property type="entry name" value="P-loop_NTPase"/>
</dbReference>
<dbReference type="RefSeq" id="WP_194703786.1">
    <property type="nucleotide sequence ID" value="NZ_JADKNH010000017.1"/>
</dbReference>
<dbReference type="GO" id="GO:0005524">
    <property type="term" value="F:ATP binding"/>
    <property type="evidence" value="ECO:0007669"/>
    <property type="project" value="UniProtKB-KW"/>
</dbReference>
<dbReference type="InterPro" id="IPR003593">
    <property type="entry name" value="AAA+_ATPase"/>
</dbReference>
<comment type="caution">
    <text evidence="5">The sequence shown here is derived from an EMBL/GenBank/DDBJ whole genome shotgun (WGS) entry which is preliminary data.</text>
</comment>
<dbReference type="NCBIfam" id="TIGR01727">
    <property type="entry name" value="oligo_HPY"/>
    <property type="match status" value="1"/>
</dbReference>
<keyword evidence="1" id="KW-0813">Transport</keyword>
<dbReference type="CDD" id="cd03257">
    <property type="entry name" value="ABC_NikE_OppD_transporters"/>
    <property type="match status" value="1"/>
</dbReference>
<protein>
    <submittedName>
        <fullName evidence="5">ABC transporter ATP-binding protein</fullName>
    </submittedName>
</protein>
<dbReference type="Pfam" id="PF08352">
    <property type="entry name" value="oligo_HPY"/>
    <property type="match status" value="1"/>
</dbReference>
<dbReference type="PANTHER" id="PTHR43776:SF8">
    <property type="entry name" value="ABC TRANSPORTER, ATP-BINDING PROTEIN"/>
    <property type="match status" value="1"/>
</dbReference>
<name>A0ABR9ZYK4_9FIRM</name>
<proteinExistence type="predicted"/>
<dbReference type="PANTHER" id="PTHR43776">
    <property type="entry name" value="TRANSPORT ATP-BINDING PROTEIN"/>
    <property type="match status" value="1"/>
</dbReference>
<sequence length="323" mass="36601">MDKPLIQVKGLKKYFKTPHGMLHAVDNIDFEISKGRTLGLVGESGCGKSTTGRTILRLLEPTDGNIFFEGEDLASFNKSQMEEKRKDLQIIFQDPFSSLNPRKTISQTIMEPMIIHKLYKTKAEMMEKVLEIMEIVGLAERLVNTYPHELDGGRRQRIGVARALSLNPKFIVCDEPVSALDVSIQAQILNLMKDLQKELGLTYLFITHDLSVVNHFSDEIAVMYLGKIVEKATSEELFNNPCHPYTIALLSAIPVPDIHYKSNRIILKGEITSPIEPKKVCRFANRCEYATERCHSEEPELIEISEGHQVACWMDVVEKNAKK</sequence>
<gene>
    <name evidence="5" type="ORF">ISU02_20835</name>
</gene>
<dbReference type="Pfam" id="PF00005">
    <property type="entry name" value="ABC_tran"/>
    <property type="match status" value="1"/>
</dbReference>
<keyword evidence="3 5" id="KW-0067">ATP-binding</keyword>
<evidence type="ECO:0000313" key="5">
    <source>
        <dbReference type="EMBL" id="MBF4695547.1"/>
    </source>
</evidence>
<dbReference type="InterPro" id="IPR013563">
    <property type="entry name" value="Oligopep_ABC_C"/>
</dbReference>
<dbReference type="InterPro" id="IPR050319">
    <property type="entry name" value="ABC_transp_ATP-bind"/>
</dbReference>
<dbReference type="SMART" id="SM00382">
    <property type="entry name" value="AAA"/>
    <property type="match status" value="1"/>
</dbReference>
<organism evidence="5 6">
    <name type="scientific">Fusibacter ferrireducens</name>
    <dbReference type="NCBI Taxonomy" id="2785058"/>
    <lineage>
        <taxon>Bacteria</taxon>
        <taxon>Bacillati</taxon>
        <taxon>Bacillota</taxon>
        <taxon>Clostridia</taxon>
        <taxon>Eubacteriales</taxon>
        <taxon>Eubacteriales Family XII. Incertae Sedis</taxon>
        <taxon>Fusibacter</taxon>
    </lineage>
</organism>
<evidence type="ECO:0000256" key="2">
    <source>
        <dbReference type="ARBA" id="ARBA00022741"/>
    </source>
</evidence>
<keyword evidence="2" id="KW-0547">Nucleotide-binding</keyword>